<dbReference type="PANTHER" id="PTHR43711:SF1">
    <property type="entry name" value="HISTIDINE KINASE 1"/>
    <property type="match status" value="1"/>
</dbReference>
<dbReference type="Pfam" id="PF00512">
    <property type="entry name" value="HisKA"/>
    <property type="match status" value="1"/>
</dbReference>
<dbReference type="InterPro" id="IPR013767">
    <property type="entry name" value="PAS_fold"/>
</dbReference>
<dbReference type="InterPro" id="IPR000014">
    <property type="entry name" value="PAS"/>
</dbReference>
<dbReference type="SMART" id="SM00388">
    <property type="entry name" value="HisKA"/>
    <property type="match status" value="1"/>
</dbReference>
<dbReference type="PANTHER" id="PTHR43711">
    <property type="entry name" value="TWO-COMPONENT HISTIDINE KINASE"/>
    <property type="match status" value="1"/>
</dbReference>
<dbReference type="PRINTS" id="PR00344">
    <property type="entry name" value="BCTRLSENSOR"/>
</dbReference>
<dbReference type="GO" id="GO:0004673">
    <property type="term" value="F:protein histidine kinase activity"/>
    <property type="evidence" value="ECO:0007669"/>
    <property type="project" value="UniProtKB-EC"/>
</dbReference>
<name>A0ABD5X405_9EURY</name>
<dbReference type="SMART" id="SM00387">
    <property type="entry name" value="HATPase_c"/>
    <property type="match status" value="1"/>
</dbReference>
<dbReference type="SUPFAM" id="SSF55874">
    <property type="entry name" value="ATPase domain of HSP90 chaperone/DNA topoisomerase II/histidine kinase"/>
    <property type="match status" value="1"/>
</dbReference>
<dbReference type="EMBL" id="JBHSZQ010000009">
    <property type="protein sequence ID" value="MFC7125855.1"/>
    <property type="molecule type" value="Genomic_DNA"/>
</dbReference>
<feature type="domain" description="Histidine kinase" evidence="7">
    <location>
        <begin position="148"/>
        <end position="338"/>
    </location>
</feature>
<dbReference type="Pfam" id="PF00989">
    <property type="entry name" value="PAS"/>
    <property type="match status" value="1"/>
</dbReference>
<dbReference type="SMART" id="SM00091">
    <property type="entry name" value="PAS"/>
    <property type="match status" value="1"/>
</dbReference>
<dbReference type="GO" id="GO:0000160">
    <property type="term" value="P:phosphorelay signal transduction system"/>
    <property type="evidence" value="ECO:0007669"/>
    <property type="project" value="UniProtKB-KW"/>
</dbReference>
<keyword evidence="5" id="KW-0418">Kinase</keyword>
<evidence type="ECO:0000256" key="5">
    <source>
        <dbReference type="ARBA" id="ARBA00022777"/>
    </source>
</evidence>
<comment type="catalytic activity">
    <reaction evidence="1">
        <text>ATP + protein L-histidine = ADP + protein N-phospho-L-histidine.</text>
        <dbReference type="EC" id="2.7.13.3"/>
    </reaction>
</comment>
<dbReference type="InterPro" id="IPR035965">
    <property type="entry name" value="PAS-like_dom_sf"/>
</dbReference>
<dbReference type="NCBIfam" id="TIGR00229">
    <property type="entry name" value="sensory_box"/>
    <property type="match status" value="1"/>
</dbReference>
<evidence type="ECO:0000259" key="9">
    <source>
        <dbReference type="PROSITE" id="PS50113"/>
    </source>
</evidence>
<evidence type="ECO:0000313" key="10">
    <source>
        <dbReference type="EMBL" id="MFC7125855.1"/>
    </source>
</evidence>
<dbReference type="InterPro" id="IPR036097">
    <property type="entry name" value="HisK_dim/P_sf"/>
</dbReference>
<dbReference type="EC" id="2.7.13.3" evidence="2"/>
<dbReference type="Proteomes" id="UP001596414">
    <property type="component" value="Unassembled WGS sequence"/>
</dbReference>
<evidence type="ECO:0000313" key="11">
    <source>
        <dbReference type="Proteomes" id="UP001596414"/>
    </source>
</evidence>
<dbReference type="CDD" id="cd00082">
    <property type="entry name" value="HisKA"/>
    <property type="match status" value="1"/>
</dbReference>
<keyword evidence="6" id="KW-0902">Two-component regulatory system</keyword>
<gene>
    <name evidence="10" type="ORF">ACFQJ7_07350</name>
</gene>
<dbReference type="PROSITE" id="PS50113">
    <property type="entry name" value="PAC"/>
    <property type="match status" value="1"/>
</dbReference>
<dbReference type="InterPro" id="IPR000700">
    <property type="entry name" value="PAS-assoc_C"/>
</dbReference>
<accession>A0ABD5X405</accession>
<dbReference type="InterPro" id="IPR005467">
    <property type="entry name" value="His_kinase_dom"/>
</dbReference>
<sequence>MTRNSSIVRSEEFYRTLVGNAAEGMLTIDVNSDIVYANPAIERILGYSPDELMGSSKMKIIPERLQSVHAAALDSYVETGERNIDWNGIELPALHKDGHEVPTLISLREHEHDGEQYFTGIIRDISERKQREEQLRDQKERLDQFSDILTHDIRNPLSVARGHTEIAQEEYDIPELEQINESLERIETLVEDVAALTREGQAIGRTEQVDVKACATEAWRNVMTNDAELCIATNTGVIEADESRMHGLFENLFSNAIDHVGKDVSICVGRLSDKDGLYIEDTGPGIPESIRDDIFEYGYSTSDTGTGYGLAIVRQIVNGHGWKITVTESDTGGARFEIAGIDSLSVEKQ</sequence>
<dbReference type="CDD" id="cd00130">
    <property type="entry name" value="PAS"/>
    <property type="match status" value="1"/>
</dbReference>
<dbReference type="Pfam" id="PF02518">
    <property type="entry name" value="HATPase_c"/>
    <property type="match status" value="1"/>
</dbReference>
<dbReference type="InterPro" id="IPR050736">
    <property type="entry name" value="Sensor_HK_Regulatory"/>
</dbReference>
<dbReference type="Gene3D" id="1.10.287.130">
    <property type="match status" value="1"/>
</dbReference>
<evidence type="ECO:0000259" key="8">
    <source>
        <dbReference type="PROSITE" id="PS50112"/>
    </source>
</evidence>
<dbReference type="AlphaFoldDB" id="A0ABD5X405"/>
<protein>
    <recommendedName>
        <fullName evidence="2">histidine kinase</fullName>
        <ecNumber evidence="2">2.7.13.3</ecNumber>
    </recommendedName>
</protein>
<dbReference type="RefSeq" id="WP_158832883.1">
    <property type="nucleotide sequence ID" value="NZ_JAODIY010000018.1"/>
</dbReference>
<dbReference type="Gene3D" id="3.30.450.20">
    <property type="entry name" value="PAS domain"/>
    <property type="match status" value="1"/>
</dbReference>
<dbReference type="InterPro" id="IPR003594">
    <property type="entry name" value="HATPase_dom"/>
</dbReference>
<dbReference type="SUPFAM" id="SSF55785">
    <property type="entry name" value="PYP-like sensor domain (PAS domain)"/>
    <property type="match status" value="1"/>
</dbReference>
<evidence type="ECO:0000256" key="4">
    <source>
        <dbReference type="ARBA" id="ARBA00022679"/>
    </source>
</evidence>
<feature type="domain" description="PAC" evidence="9">
    <location>
        <begin position="87"/>
        <end position="137"/>
    </location>
</feature>
<dbReference type="SUPFAM" id="SSF47384">
    <property type="entry name" value="Homodimeric domain of signal transducing histidine kinase"/>
    <property type="match status" value="1"/>
</dbReference>
<organism evidence="10 11">
    <name type="scientific">Halovenus rubra</name>
    <dbReference type="NCBI Taxonomy" id="869890"/>
    <lineage>
        <taxon>Archaea</taxon>
        <taxon>Methanobacteriati</taxon>
        <taxon>Methanobacteriota</taxon>
        <taxon>Stenosarchaea group</taxon>
        <taxon>Halobacteria</taxon>
        <taxon>Halobacteriales</taxon>
        <taxon>Haloarculaceae</taxon>
        <taxon>Halovenus</taxon>
    </lineage>
</organism>
<dbReference type="InterPro" id="IPR004358">
    <property type="entry name" value="Sig_transdc_His_kin-like_C"/>
</dbReference>
<evidence type="ECO:0000256" key="2">
    <source>
        <dbReference type="ARBA" id="ARBA00012438"/>
    </source>
</evidence>
<evidence type="ECO:0000256" key="6">
    <source>
        <dbReference type="ARBA" id="ARBA00023012"/>
    </source>
</evidence>
<comment type="caution">
    <text evidence="10">The sequence shown here is derived from an EMBL/GenBank/DDBJ whole genome shotgun (WGS) entry which is preliminary data.</text>
</comment>
<dbReference type="InterPro" id="IPR003661">
    <property type="entry name" value="HisK_dim/P_dom"/>
</dbReference>
<dbReference type="InterPro" id="IPR036890">
    <property type="entry name" value="HATPase_C_sf"/>
</dbReference>
<keyword evidence="3" id="KW-0597">Phosphoprotein</keyword>
<dbReference type="PROSITE" id="PS50112">
    <property type="entry name" value="PAS"/>
    <property type="match status" value="1"/>
</dbReference>
<keyword evidence="4" id="KW-0808">Transferase</keyword>
<evidence type="ECO:0000256" key="1">
    <source>
        <dbReference type="ARBA" id="ARBA00000085"/>
    </source>
</evidence>
<evidence type="ECO:0000259" key="7">
    <source>
        <dbReference type="PROSITE" id="PS50109"/>
    </source>
</evidence>
<dbReference type="Gene3D" id="3.30.565.10">
    <property type="entry name" value="Histidine kinase-like ATPase, C-terminal domain"/>
    <property type="match status" value="1"/>
</dbReference>
<evidence type="ECO:0000256" key="3">
    <source>
        <dbReference type="ARBA" id="ARBA00022553"/>
    </source>
</evidence>
<feature type="domain" description="PAS" evidence="8">
    <location>
        <begin position="10"/>
        <end position="80"/>
    </location>
</feature>
<reference evidence="10 11" key="1">
    <citation type="journal article" date="2014" name="Int. J. Syst. Evol. Microbiol.">
        <title>Complete genome sequence of Corynebacterium casei LMG S-19264T (=DSM 44701T), isolated from a smear-ripened cheese.</title>
        <authorList>
            <consortium name="US DOE Joint Genome Institute (JGI-PGF)"/>
            <person name="Walter F."/>
            <person name="Albersmeier A."/>
            <person name="Kalinowski J."/>
            <person name="Ruckert C."/>
        </authorList>
    </citation>
    <scope>NUCLEOTIDE SEQUENCE [LARGE SCALE GENOMIC DNA]</scope>
    <source>
        <strain evidence="10 11">CGMCC 4.7215</strain>
    </source>
</reference>
<proteinExistence type="predicted"/>
<dbReference type="PROSITE" id="PS50109">
    <property type="entry name" value="HIS_KIN"/>
    <property type="match status" value="1"/>
</dbReference>
<dbReference type="CDD" id="cd00075">
    <property type="entry name" value="HATPase"/>
    <property type="match status" value="1"/>
</dbReference>